<dbReference type="NCBIfam" id="TIGR00705">
    <property type="entry name" value="SppA_67K"/>
    <property type="match status" value="1"/>
</dbReference>
<evidence type="ECO:0000259" key="9">
    <source>
        <dbReference type="Pfam" id="PF01343"/>
    </source>
</evidence>
<dbReference type="InterPro" id="IPR047272">
    <property type="entry name" value="S49_SppA_C"/>
</dbReference>
<keyword evidence="3" id="KW-0645">Protease</keyword>
<evidence type="ECO:0000313" key="10">
    <source>
        <dbReference type="EMBL" id="MDG4945683.1"/>
    </source>
</evidence>
<feature type="domain" description="Peptidase S49" evidence="9">
    <location>
        <begin position="121"/>
        <end position="269"/>
    </location>
</feature>
<dbReference type="CDD" id="cd07018">
    <property type="entry name" value="S49_SppA_67K_type"/>
    <property type="match status" value="1"/>
</dbReference>
<protein>
    <submittedName>
        <fullName evidence="10">Signal peptide peptidase SppA</fullName>
    </submittedName>
</protein>
<evidence type="ECO:0000256" key="3">
    <source>
        <dbReference type="ARBA" id="ARBA00022670"/>
    </source>
</evidence>
<dbReference type="InterPro" id="IPR047217">
    <property type="entry name" value="S49_SppA_67K_type_N"/>
</dbReference>
<gene>
    <name evidence="10" type="primary">sppA</name>
    <name evidence="10" type="ORF">NMK71_04595</name>
</gene>
<evidence type="ECO:0000256" key="7">
    <source>
        <dbReference type="PIRSR" id="PIRSR001217-1"/>
    </source>
</evidence>
<dbReference type="PANTHER" id="PTHR33209">
    <property type="entry name" value="PROTEASE 4"/>
    <property type="match status" value="1"/>
</dbReference>
<keyword evidence="8" id="KW-0812">Transmembrane</keyword>
<accession>A0A9X4MVM4</accession>
<dbReference type="InterPro" id="IPR004634">
    <property type="entry name" value="Pept_S49_pIV"/>
</dbReference>
<proteinExistence type="inferred from homology"/>
<dbReference type="PIRSF" id="PIRSF001217">
    <property type="entry name" value="Protease_4_SppA"/>
    <property type="match status" value="1"/>
</dbReference>
<evidence type="ECO:0000256" key="8">
    <source>
        <dbReference type="SAM" id="Phobius"/>
    </source>
</evidence>
<feature type="domain" description="Peptidase S49" evidence="9">
    <location>
        <begin position="364"/>
        <end position="514"/>
    </location>
</feature>
<dbReference type="Pfam" id="PF01343">
    <property type="entry name" value="Peptidase_S49"/>
    <property type="match status" value="2"/>
</dbReference>
<dbReference type="PROSITE" id="PS51257">
    <property type="entry name" value="PROKAR_LIPOPROTEIN"/>
    <property type="match status" value="1"/>
</dbReference>
<name>A0A9X4MVM4_9FLAO</name>
<dbReference type="EMBL" id="JANCMU010000001">
    <property type="protein sequence ID" value="MDG4945683.1"/>
    <property type="molecule type" value="Genomic_DNA"/>
</dbReference>
<comment type="subcellular location">
    <subcellularLocation>
        <location evidence="1">Membrane</location>
    </subcellularLocation>
</comment>
<organism evidence="10 11">
    <name type="scientific">Profundicola chukchiensis</name>
    <dbReference type="NCBI Taxonomy" id="2961959"/>
    <lineage>
        <taxon>Bacteria</taxon>
        <taxon>Pseudomonadati</taxon>
        <taxon>Bacteroidota</taxon>
        <taxon>Flavobacteriia</taxon>
        <taxon>Flavobacteriales</taxon>
        <taxon>Weeksellaceae</taxon>
        <taxon>Profundicola</taxon>
    </lineage>
</organism>
<dbReference type="Gene3D" id="3.90.226.10">
    <property type="entry name" value="2-enoyl-CoA Hydratase, Chain A, domain 1"/>
    <property type="match status" value="4"/>
</dbReference>
<keyword evidence="6 8" id="KW-0472">Membrane</keyword>
<dbReference type="PANTHER" id="PTHR33209:SF1">
    <property type="entry name" value="PEPTIDASE S49 DOMAIN-CONTAINING PROTEIN"/>
    <property type="match status" value="1"/>
</dbReference>
<keyword evidence="4" id="KW-0378">Hydrolase</keyword>
<reference evidence="10" key="1">
    <citation type="submission" date="2022-07" db="EMBL/GenBank/DDBJ databases">
        <title>Description and genome-wide analysis of Profundicola chukchiensis gen. nov., sp. nov., marine bacteria isolated from bottom sediments of the Chukchi Sea.</title>
        <authorList>
            <person name="Romanenko L."/>
            <person name="Otstavnykh N."/>
            <person name="Kurilenko V."/>
            <person name="Eremeev V."/>
            <person name="Velansky P."/>
            <person name="Mikhailov V."/>
            <person name="Isaeva M."/>
        </authorList>
    </citation>
    <scope>NUCLEOTIDE SEQUENCE</scope>
    <source>
        <strain evidence="10">KMM 9713</strain>
    </source>
</reference>
<comment type="caution">
    <text evidence="10">The sequence shown here is derived from an EMBL/GenBank/DDBJ whole genome shotgun (WGS) entry which is preliminary data.</text>
</comment>
<dbReference type="GO" id="GO:0008236">
    <property type="term" value="F:serine-type peptidase activity"/>
    <property type="evidence" value="ECO:0007669"/>
    <property type="project" value="UniProtKB-KW"/>
</dbReference>
<comment type="similarity">
    <text evidence="2">Belongs to the peptidase S49 family.</text>
</comment>
<dbReference type="InterPro" id="IPR029045">
    <property type="entry name" value="ClpP/crotonase-like_dom_sf"/>
</dbReference>
<sequence length="581" mass="64923">MKTFFGRVIAVVFGITLFIIGCFIVISILGSILGGADKVTVDSGSVLKLDFKEPIYESNMEIQTSLFNLTEKESPNLLQILNAIENAKEDDNIKGISLELNTTTPEEITQIDLIRDKIQDFKSSGKFVYAYTNRASQADYYLATVADSIFHNPLGSIDLKGLSSEVMFFKNFGEKYGIEFEIIRHGDYKSAVEPFLRDNLSDENREQLTQIVTQIWDGMTTKMSDSRNISTEQLNQYTDSLVAFNAKSALSHKLVDALYQESEYHEFLKSKLNIDDDKKLKSIEIKDYATTLKNKFESDKIAVLYAHGTIMPGDSQFGIQSETYKEAIQKIAKDDKIKAVVLRVNSGGGDANTSEEILHEMRKLHAKKPVVVSFGEVAASGGYYIAMDSDKIFAEPYTITGSIGVLGMIPNIKGLANNNGFTTDYVKTNENTIYYSPFQGLSKGGLETITKSTESIYEIFVNHVAANRNRSFEEIDALGGGRIYTGTEAKKLGLVDELGSLQDAISYAAEVAEIKDYQLKSYPQKKTDLETLMKELNLSTEVKAQIQNSMDPALLKTYIQIDQMRKLNGVQVLWPYDLNIR</sequence>
<evidence type="ECO:0000256" key="4">
    <source>
        <dbReference type="ARBA" id="ARBA00022801"/>
    </source>
</evidence>
<evidence type="ECO:0000256" key="5">
    <source>
        <dbReference type="ARBA" id="ARBA00022825"/>
    </source>
</evidence>
<dbReference type="RefSeq" id="WP_304420240.1">
    <property type="nucleotide sequence ID" value="NZ_JANCMU010000001.1"/>
</dbReference>
<dbReference type="SUPFAM" id="SSF52096">
    <property type="entry name" value="ClpP/crotonase"/>
    <property type="match status" value="2"/>
</dbReference>
<evidence type="ECO:0000256" key="6">
    <source>
        <dbReference type="ARBA" id="ARBA00023136"/>
    </source>
</evidence>
<keyword evidence="5" id="KW-0720">Serine protease</keyword>
<dbReference type="Proteomes" id="UP001152599">
    <property type="component" value="Unassembled WGS sequence"/>
</dbReference>
<keyword evidence="8" id="KW-1133">Transmembrane helix</keyword>
<dbReference type="GO" id="GO:0006465">
    <property type="term" value="P:signal peptide processing"/>
    <property type="evidence" value="ECO:0007669"/>
    <property type="project" value="InterPro"/>
</dbReference>
<feature type="active site" description="Nucleophile" evidence="7">
    <location>
        <position position="380"/>
    </location>
</feature>
<keyword evidence="11" id="KW-1185">Reference proteome</keyword>
<evidence type="ECO:0000256" key="1">
    <source>
        <dbReference type="ARBA" id="ARBA00004370"/>
    </source>
</evidence>
<dbReference type="CDD" id="cd07023">
    <property type="entry name" value="S49_Sppa_N_C"/>
    <property type="match status" value="1"/>
</dbReference>
<evidence type="ECO:0000313" key="11">
    <source>
        <dbReference type="Proteomes" id="UP001152599"/>
    </source>
</evidence>
<feature type="active site" description="Proton donor/acceptor" evidence="7">
    <location>
        <position position="189"/>
    </location>
</feature>
<evidence type="ECO:0000256" key="2">
    <source>
        <dbReference type="ARBA" id="ARBA00008683"/>
    </source>
</evidence>
<dbReference type="AlphaFoldDB" id="A0A9X4MVM4"/>
<dbReference type="NCBIfam" id="TIGR00706">
    <property type="entry name" value="SppA_dom"/>
    <property type="match status" value="1"/>
</dbReference>
<feature type="transmembrane region" description="Helical" evidence="8">
    <location>
        <begin position="7"/>
        <end position="33"/>
    </location>
</feature>
<dbReference type="InterPro" id="IPR004635">
    <property type="entry name" value="Pept_S49_SppA"/>
</dbReference>
<dbReference type="GO" id="GO:0016020">
    <property type="term" value="C:membrane"/>
    <property type="evidence" value="ECO:0007669"/>
    <property type="project" value="UniProtKB-SubCell"/>
</dbReference>
<dbReference type="InterPro" id="IPR002142">
    <property type="entry name" value="Peptidase_S49"/>
</dbReference>